<comment type="caution">
    <text evidence="3">The sequence shown here is derived from an EMBL/GenBank/DDBJ whole genome shotgun (WGS) entry which is preliminary data.</text>
</comment>
<protein>
    <submittedName>
        <fullName evidence="3">Protein containing Peptidase M23 domain protein</fullName>
    </submittedName>
</protein>
<feature type="non-terminal residue" evidence="3">
    <location>
        <position position="282"/>
    </location>
</feature>
<gene>
    <name evidence="3" type="ORF">OBE_15028</name>
</gene>
<evidence type="ECO:0000313" key="3">
    <source>
        <dbReference type="EMBL" id="EKC48716.1"/>
    </source>
</evidence>
<keyword evidence="1" id="KW-1133">Transmembrane helix</keyword>
<dbReference type="GO" id="GO:0004222">
    <property type="term" value="F:metalloendopeptidase activity"/>
    <property type="evidence" value="ECO:0007669"/>
    <property type="project" value="TreeGrafter"/>
</dbReference>
<dbReference type="AlphaFoldDB" id="K1SN34"/>
<dbReference type="SUPFAM" id="SSF51261">
    <property type="entry name" value="Duplicated hybrid motif"/>
    <property type="match status" value="1"/>
</dbReference>
<reference evidence="3" key="1">
    <citation type="journal article" date="2013" name="Environ. Microbiol.">
        <title>Microbiota from the distal guts of lean and obese adolescents exhibit partial functional redundancy besides clear differences in community structure.</title>
        <authorList>
            <person name="Ferrer M."/>
            <person name="Ruiz A."/>
            <person name="Lanza F."/>
            <person name="Haange S.B."/>
            <person name="Oberbach A."/>
            <person name="Till H."/>
            <person name="Bargiela R."/>
            <person name="Campoy C."/>
            <person name="Segura M.T."/>
            <person name="Richter M."/>
            <person name="von Bergen M."/>
            <person name="Seifert J."/>
            <person name="Suarez A."/>
        </authorList>
    </citation>
    <scope>NUCLEOTIDE SEQUENCE</scope>
</reference>
<feature type="domain" description="M23ase beta-sheet core" evidence="2">
    <location>
        <begin position="223"/>
        <end position="281"/>
    </location>
</feature>
<dbReference type="Gene3D" id="2.70.70.10">
    <property type="entry name" value="Glucose Permease (Domain IIA)"/>
    <property type="match status" value="1"/>
</dbReference>
<dbReference type="InterPro" id="IPR050570">
    <property type="entry name" value="Cell_wall_metabolism_enzyme"/>
</dbReference>
<keyword evidence="1" id="KW-0812">Transmembrane</keyword>
<evidence type="ECO:0000256" key="1">
    <source>
        <dbReference type="SAM" id="Phobius"/>
    </source>
</evidence>
<evidence type="ECO:0000259" key="2">
    <source>
        <dbReference type="Pfam" id="PF01551"/>
    </source>
</evidence>
<dbReference type="InterPro" id="IPR016047">
    <property type="entry name" value="M23ase_b-sheet_dom"/>
</dbReference>
<dbReference type="InterPro" id="IPR011055">
    <property type="entry name" value="Dup_hybrid_motif"/>
</dbReference>
<feature type="transmembrane region" description="Helical" evidence="1">
    <location>
        <begin position="7"/>
        <end position="28"/>
    </location>
</feature>
<accession>K1SN34</accession>
<dbReference type="PANTHER" id="PTHR21666">
    <property type="entry name" value="PEPTIDASE-RELATED"/>
    <property type="match status" value="1"/>
</dbReference>
<sequence length="282" mass="31023">MHIRRSIKLAVLILLSVVIIGMMIVYFFKPTYSVSLNGEFIGYTQNKSELQAKINDAIQKGDGANLAFIQIDSMPEYKLCLLKKDVQTNDDEIYNKIVGQGTTYYRYYAILEDGEEKYYVSKFEDAEDIVKQLKDKESTNSDKITILEKYNTSEATFTDVETCVASLYKEKPKVVVKRVASTGRSAIPPSSVNTGAKVNLGISLIRPLSGTLTSRFGSRWGKTHKGVDIGASKGTKIVAAAAGRVTVSQYGYSGGYGNYIMLSHGNGVQTVYGHCTSLLVNV</sequence>
<dbReference type="Pfam" id="PF01551">
    <property type="entry name" value="Peptidase_M23"/>
    <property type="match status" value="1"/>
</dbReference>
<dbReference type="PANTHER" id="PTHR21666:SF270">
    <property type="entry name" value="MUREIN HYDROLASE ACTIVATOR ENVC"/>
    <property type="match status" value="1"/>
</dbReference>
<name>K1SN34_9ZZZZ</name>
<dbReference type="CDD" id="cd12797">
    <property type="entry name" value="M23_peptidase"/>
    <property type="match status" value="1"/>
</dbReference>
<dbReference type="EMBL" id="AJWZ01010355">
    <property type="protein sequence ID" value="EKC48716.1"/>
    <property type="molecule type" value="Genomic_DNA"/>
</dbReference>
<keyword evidence="1" id="KW-0472">Membrane</keyword>
<organism evidence="3">
    <name type="scientific">human gut metagenome</name>
    <dbReference type="NCBI Taxonomy" id="408170"/>
    <lineage>
        <taxon>unclassified sequences</taxon>
        <taxon>metagenomes</taxon>
        <taxon>organismal metagenomes</taxon>
    </lineage>
</organism>
<proteinExistence type="predicted"/>